<evidence type="ECO:0000313" key="2">
    <source>
        <dbReference type="Proteomes" id="UP000249402"/>
    </source>
</evidence>
<sequence length="93" mass="10064">MAFFVLSESRMTASFAFLSTYRCIGAAVIFPMTARIPSPLQPCMRNQFYPTLSNTAQYFPGLSVWSAAECIGPSILHGSRVGDGGSPVKVRTP</sequence>
<dbReference type="RefSeq" id="XP_025579267.1">
    <property type="nucleotide sequence ID" value="XM_025718639.1"/>
</dbReference>
<dbReference type="AlphaFoldDB" id="A0A395HB73"/>
<organism evidence="1 2">
    <name type="scientific">Aspergillus ibericus CBS 121593</name>
    <dbReference type="NCBI Taxonomy" id="1448316"/>
    <lineage>
        <taxon>Eukaryota</taxon>
        <taxon>Fungi</taxon>
        <taxon>Dikarya</taxon>
        <taxon>Ascomycota</taxon>
        <taxon>Pezizomycotina</taxon>
        <taxon>Eurotiomycetes</taxon>
        <taxon>Eurotiomycetidae</taxon>
        <taxon>Eurotiales</taxon>
        <taxon>Aspergillaceae</taxon>
        <taxon>Aspergillus</taxon>
        <taxon>Aspergillus subgen. Circumdati</taxon>
    </lineage>
</organism>
<proteinExistence type="predicted"/>
<dbReference type="VEuPathDB" id="FungiDB:BO80DRAFT_421587"/>
<accession>A0A395HB73</accession>
<keyword evidence="2" id="KW-1185">Reference proteome</keyword>
<dbReference type="GeneID" id="37223504"/>
<evidence type="ECO:0000313" key="1">
    <source>
        <dbReference type="EMBL" id="RAL04940.1"/>
    </source>
</evidence>
<gene>
    <name evidence="1" type="ORF">BO80DRAFT_421587</name>
</gene>
<dbReference type="EMBL" id="KZ824422">
    <property type="protein sequence ID" value="RAL04940.1"/>
    <property type="molecule type" value="Genomic_DNA"/>
</dbReference>
<reference evidence="1 2" key="1">
    <citation type="submission" date="2018-02" db="EMBL/GenBank/DDBJ databases">
        <title>The genomes of Aspergillus section Nigri reveals drivers in fungal speciation.</title>
        <authorList>
            <consortium name="DOE Joint Genome Institute"/>
            <person name="Vesth T.C."/>
            <person name="Nybo J."/>
            <person name="Theobald S."/>
            <person name="Brandl J."/>
            <person name="Frisvad J.C."/>
            <person name="Nielsen K.F."/>
            <person name="Lyhne E.K."/>
            <person name="Kogle M.E."/>
            <person name="Kuo A."/>
            <person name="Riley R."/>
            <person name="Clum A."/>
            <person name="Nolan M."/>
            <person name="Lipzen A."/>
            <person name="Salamov A."/>
            <person name="Henrissat B."/>
            <person name="Wiebenga A."/>
            <person name="De vries R.P."/>
            <person name="Grigoriev I.V."/>
            <person name="Mortensen U.H."/>
            <person name="Andersen M.R."/>
            <person name="Baker S.E."/>
        </authorList>
    </citation>
    <scope>NUCLEOTIDE SEQUENCE [LARGE SCALE GENOMIC DNA]</scope>
    <source>
        <strain evidence="1 2">CBS 121593</strain>
    </source>
</reference>
<protein>
    <submittedName>
        <fullName evidence="1">Uncharacterized protein</fullName>
    </submittedName>
</protein>
<dbReference type="Proteomes" id="UP000249402">
    <property type="component" value="Unassembled WGS sequence"/>
</dbReference>
<name>A0A395HB73_9EURO</name>